<protein>
    <recommendedName>
        <fullName evidence="2">Glycine zipper-like domain-containing protein</fullName>
    </recommendedName>
</protein>
<evidence type="ECO:0000256" key="1">
    <source>
        <dbReference type="SAM" id="Phobius"/>
    </source>
</evidence>
<accession>A0A223KLF7</accession>
<dbReference type="RefSeq" id="WP_066414943.1">
    <property type="nucleotide sequence ID" value="NZ_CP018866.1"/>
</dbReference>
<feature type="transmembrane region" description="Helical" evidence="1">
    <location>
        <begin position="124"/>
        <end position="142"/>
    </location>
</feature>
<organism evidence="3 4">
    <name type="scientific">Sutcliffiella cohnii</name>
    <dbReference type="NCBI Taxonomy" id="33932"/>
    <lineage>
        <taxon>Bacteria</taxon>
        <taxon>Bacillati</taxon>
        <taxon>Bacillota</taxon>
        <taxon>Bacilli</taxon>
        <taxon>Bacillales</taxon>
        <taxon>Bacillaceae</taxon>
        <taxon>Sutcliffiella</taxon>
    </lineage>
</organism>
<gene>
    <name evidence="3" type="ORF">BC6307_02315</name>
</gene>
<dbReference type="EMBL" id="CP018866">
    <property type="protein sequence ID" value="AST90198.1"/>
    <property type="molecule type" value="Genomic_DNA"/>
</dbReference>
<dbReference type="STRING" id="1314751.GCA_001591425_01811"/>
<keyword evidence="1" id="KW-1133">Transmembrane helix</keyword>
<dbReference type="AlphaFoldDB" id="A0A223KLF7"/>
<name>A0A223KLF7_9BACI</name>
<dbReference type="InterPro" id="IPR058598">
    <property type="entry name" value="Gly_zipper-like_dom"/>
</dbReference>
<proteinExistence type="predicted"/>
<dbReference type="KEGG" id="bcoh:BC6307_02315"/>
<keyword evidence="1" id="KW-0472">Membrane</keyword>
<keyword evidence="4" id="KW-1185">Reference proteome</keyword>
<feature type="transmembrane region" description="Helical" evidence="1">
    <location>
        <begin position="99"/>
        <end position="118"/>
    </location>
</feature>
<evidence type="ECO:0000259" key="2">
    <source>
        <dbReference type="Pfam" id="PF26273"/>
    </source>
</evidence>
<feature type="domain" description="Glycine zipper-like" evidence="2">
    <location>
        <begin position="105"/>
        <end position="142"/>
    </location>
</feature>
<sequence>MNERVKKIFDTLNEIKSNVSNRDQHRLKLEKMERVLKRVHSFSSDCPECEKYLNELETCLHEIQAMKTIQDKEMLKHHSKKLHLITAHLQKKHKLVTEGYYMSVFMSVGVAIGVALGLSAFDNIGMGIPIGIGIGIAIGAGMDADAKKKGLVL</sequence>
<reference evidence="3 4" key="1">
    <citation type="submission" date="2016-12" db="EMBL/GenBank/DDBJ databases">
        <title>The whole genome sequencing and assembly of Bacillus cohnii DSM 6307T strain.</title>
        <authorList>
            <person name="Lee Y.-J."/>
            <person name="Yi H."/>
            <person name="Bahn Y.-S."/>
            <person name="Kim J.F."/>
            <person name="Lee D.-W."/>
        </authorList>
    </citation>
    <scope>NUCLEOTIDE SEQUENCE [LARGE SCALE GENOMIC DNA]</scope>
    <source>
        <strain evidence="3 4">DSM 6307</strain>
    </source>
</reference>
<dbReference type="Pfam" id="PF26273">
    <property type="entry name" value="Gly_zipper"/>
    <property type="match status" value="1"/>
</dbReference>
<evidence type="ECO:0000313" key="3">
    <source>
        <dbReference type="EMBL" id="AST90198.1"/>
    </source>
</evidence>
<evidence type="ECO:0000313" key="4">
    <source>
        <dbReference type="Proteomes" id="UP000215224"/>
    </source>
</evidence>
<dbReference type="Proteomes" id="UP000215224">
    <property type="component" value="Chromosome"/>
</dbReference>
<keyword evidence="1" id="KW-0812">Transmembrane</keyword>